<dbReference type="EMBL" id="GBEZ01027338">
    <property type="protein sequence ID" value="JAC59963.1"/>
    <property type="molecule type" value="Transcribed_RNA"/>
</dbReference>
<accession>A0A061QJS9</accession>
<protein>
    <submittedName>
        <fullName evidence="1">Uncharacterized protein</fullName>
    </submittedName>
</protein>
<feature type="non-terminal residue" evidence="1">
    <location>
        <position position="1"/>
    </location>
</feature>
<reference evidence="1" key="1">
    <citation type="submission" date="2014-05" db="EMBL/GenBank/DDBJ databases">
        <title>The transcriptome of the halophilic microalga Tetraselmis sp. GSL018 isolated from the Great Salt Lake, Utah.</title>
        <authorList>
            <person name="Jinkerson R.E."/>
            <person name="D'Adamo S."/>
            <person name="Posewitz M.C."/>
        </authorList>
    </citation>
    <scope>NUCLEOTIDE SEQUENCE</scope>
    <source>
        <strain evidence="1">GSL018</strain>
    </source>
</reference>
<gene>
    <name evidence="1" type="ORF">TSPGSL018_30173</name>
</gene>
<proteinExistence type="predicted"/>
<organism evidence="1">
    <name type="scientific">Tetraselmis sp. GSL018</name>
    <dbReference type="NCBI Taxonomy" id="582737"/>
    <lineage>
        <taxon>Eukaryota</taxon>
        <taxon>Viridiplantae</taxon>
        <taxon>Chlorophyta</taxon>
        <taxon>core chlorophytes</taxon>
        <taxon>Chlorodendrophyceae</taxon>
        <taxon>Chlorodendrales</taxon>
        <taxon>Chlorodendraceae</taxon>
        <taxon>Tetraselmis</taxon>
    </lineage>
</organism>
<dbReference type="AlphaFoldDB" id="A0A061QJS9"/>
<evidence type="ECO:0000313" key="1">
    <source>
        <dbReference type="EMBL" id="JAC59963.1"/>
    </source>
</evidence>
<name>A0A061QJS9_9CHLO</name>
<sequence length="165" mass="18079">HKIFSRLNPPKAAAVSLLSFGDPDFRPPKFSKYSGVAEMLDALAIFVWFASGRMHEGTPAVQRMLRTLPNNSAKEGIQPGADRILLFLREPGEHYTFCGGLEAAGWVPASSPLKVLWRLKSFDALRTSAEFLRILERAYCIGGPQPLPAGSGEVKEGEVQQDGRP</sequence>